<dbReference type="Pfam" id="PF00753">
    <property type="entry name" value="Lactamase_B"/>
    <property type="match status" value="1"/>
</dbReference>
<evidence type="ECO:0000313" key="3">
    <source>
        <dbReference type="Proteomes" id="UP000007813"/>
    </source>
</evidence>
<protein>
    <recommendedName>
        <fullName evidence="1">Metallo-beta-lactamase domain-containing protein</fullName>
    </recommendedName>
</protein>
<dbReference type="EMBL" id="ALJD01000003">
    <property type="protein sequence ID" value="EJN60329.1"/>
    <property type="molecule type" value="Genomic_DNA"/>
</dbReference>
<dbReference type="PANTHER" id="PTHR23131:SF4">
    <property type="entry name" value="METALLO-BETA-LACTAMASE SUPERFAMILY POTEIN"/>
    <property type="match status" value="1"/>
</dbReference>
<accession>J3JGQ1</accession>
<reference evidence="2 3" key="1">
    <citation type="journal article" date="2012" name="J. Bacteriol.">
        <title>Draft Genome Sequence of the Extremely Halophilic Archaeon Halogranum salarium B-1T.</title>
        <authorList>
            <person name="Kim K.K."/>
            <person name="Lee K.C."/>
            <person name="Lee J.S."/>
        </authorList>
    </citation>
    <scope>NUCLEOTIDE SEQUENCE [LARGE SCALE GENOMIC DNA]</scope>
    <source>
        <strain evidence="2 3">B-1</strain>
    </source>
</reference>
<dbReference type="InterPro" id="IPR036866">
    <property type="entry name" value="RibonucZ/Hydroxyglut_hydro"/>
</dbReference>
<evidence type="ECO:0000259" key="1">
    <source>
        <dbReference type="SMART" id="SM00849"/>
    </source>
</evidence>
<sequence length="337" mass="36812">MVLPFFSPNVKRIQLGNTVFEGKNDVYLLDGDRTVLVDAGVALPDVREQLRDGLAAHDLTAADVDDIFLTHWHHDHAGLAGELQAESGATVHVHEDDAALVAGDETVVSAHSDLLLDALDDWNMPEGPREELLDFLDFHDELAGEDVDVTPFVDGDTFDVNGQTFEAVHLPGHAAGLAAFAFDGDEGREAFVGDAILPKYTPNVGGADLRVESPLAQYVDSLLRLVEMDLERAWPGHRDVIDEPAARALTILDHHRERTENVVGVLEEHGSCDTWTVSAHLFGDLENIHILHGPGEAYAHLDHLAHHGVVERDGHEYELVDENVDVDALFPVVESSS</sequence>
<dbReference type="PANTHER" id="PTHR23131">
    <property type="entry name" value="ENDORIBONUCLEASE LACTB2"/>
    <property type="match status" value="1"/>
</dbReference>
<evidence type="ECO:0000313" key="2">
    <source>
        <dbReference type="EMBL" id="EJN60329.1"/>
    </source>
</evidence>
<dbReference type="SUPFAM" id="SSF56281">
    <property type="entry name" value="Metallo-hydrolase/oxidoreductase"/>
    <property type="match status" value="1"/>
</dbReference>
<comment type="caution">
    <text evidence="2">The sequence shown here is derived from an EMBL/GenBank/DDBJ whole genome shotgun (WGS) entry which is preliminary data.</text>
</comment>
<dbReference type="Proteomes" id="UP000007813">
    <property type="component" value="Unassembled WGS sequence"/>
</dbReference>
<dbReference type="CDD" id="cd07725">
    <property type="entry name" value="TTHA1429-like_MBL-fold"/>
    <property type="match status" value="1"/>
</dbReference>
<dbReference type="InterPro" id="IPR050662">
    <property type="entry name" value="Sec-metab_biosynth-thioest"/>
</dbReference>
<dbReference type="AlphaFoldDB" id="J3JGQ1"/>
<gene>
    <name evidence="2" type="ORF">HSB1_09320</name>
</gene>
<dbReference type="InterPro" id="IPR001279">
    <property type="entry name" value="Metallo-B-lactamas"/>
</dbReference>
<name>J3JGQ1_9EURY</name>
<dbReference type="eggNOG" id="arCOG00498">
    <property type="taxonomic scope" value="Archaea"/>
</dbReference>
<dbReference type="SMART" id="SM00849">
    <property type="entry name" value="Lactamase_B"/>
    <property type="match status" value="1"/>
</dbReference>
<feature type="domain" description="Metallo-beta-lactamase" evidence="1">
    <location>
        <begin position="23"/>
        <end position="237"/>
    </location>
</feature>
<organism evidence="2 3">
    <name type="scientific">Halogranum salarium B-1</name>
    <dbReference type="NCBI Taxonomy" id="1210908"/>
    <lineage>
        <taxon>Archaea</taxon>
        <taxon>Methanobacteriati</taxon>
        <taxon>Methanobacteriota</taxon>
        <taxon>Stenosarchaea group</taxon>
        <taxon>Halobacteria</taxon>
        <taxon>Halobacteriales</taxon>
        <taxon>Haloferacaceae</taxon>
    </lineage>
</organism>
<proteinExistence type="predicted"/>
<dbReference type="Gene3D" id="3.60.15.10">
    <property type="entry name" value="Ribonuclease Z/Hydroxyacylglutathione hydrolase-like"/>
    <property type="match status" value="1"/>
</dbReference>
<dbReference type="PATRIC" id="fig|1210908.3.peg.887"/>